<protein>
    <recommendedName>
        <fullName evidence="1">Glycosyltransferase 2-like domain-containing protein</fullName>
    </recommendedName>
</protein>
<organism evidence="2 3">
    <name type="scientific">Kaistia defluvii</name>
    <dbReference type="NCBI Taxonomy" id="410841"/>
    <lineage>
        <taxon>Bacteria</taxon>
        <taxon>Pseudomonadati</taxon>
        <taxon>Pseudomonadota</taxon>
        <taxon>Alphaproteobacteria</taxon>
        <taxon>Hyphomicrobiales</taxon>
        <taxon>Kaistiaceae</taxon>
        <taxon>Kaistia</taxon>
    </lineage>
</organism>
<reference evidence="2 3" key="1">
    <citation type="submission" date="2024-06" db="EMBL/GenBank/DDBJ databases">
        <title>Sorghum-associated microbial communities from plants grown in Nebraska, USA.</title>
        <authorList>
            <person name="Schachtman D."/>
        </authorList>
    </citation>
    <scope>NUCLEOTIDE SEQUENCE [LARGE SCALE GENOMIC DNA]</scope>
    <source>
        <strain evidence="2 3">3207</strain>
    </source>
</reference>
<dbReference type="PANTHER" id="PTHR43685">
    <property type="entry name" value="GLYCOSYLTRANSFERASE"/>
    <property type="match status" value="1"/>
</dbReference>
<dbReference type="InterPro" id="IPR001173">
    <property type="entry name" value="Glyco_trans_2-like"/>
</dbReference>
<dbReference type="InterPro" id="IPR029044">
    <property type="entry name" value="Nucleotide-diphossugar_trans"/>
</dbReference>
<dbReference type="Gene3D" id="3.90.550.10">
    <property type="entry name" value="Spore Coat Polysaccharide Biosynthesis Protein SpsA, Chain A"/>
    <property type="match status" value="1"/>
</dbReference>
<dbReference type="Proteomes" id="UP001549321">
    <property type="component" value="Unassembled WGS sequence"/>
</dbReference>
<evidence type="ECO:0000313" key="3">
    <source>
        <dbReference type="Proteomes" id="UP001549321"/>
    </source>
</evidence>
<dbReference type="Pfam" id="PF00535">
    <property type="entry name" value="Glycos_transf_2"/>
    <property type="match status" value="1"/>
</dbReference>
<dbReference type="InterPro" id="IPR050834">
    <property type="entry name" value="Glycosyltransf_2"/>
</dbReference>
<feature type="domain" description="Glycosyltransferase 2-like" evidence="1">
    <location>
        <begin position="38"/>
        <end position="135"/>
    </location>
</feature>
<accession>A0ABV2QXR9</accession>
<keyword evidence="3" id="KW-1185">Reference proteome</keyword>
<name>A0ABV2QXR9_9HYPH</name>
<dbReference type="PANTHER" id="PTHR43685:SF2">
    <property type="entry name" value="GLYCOSYLTRANSFERASE 2-LIKE DOMAIN-CONTAINING PROTEIN"/>
    <property type="match status" value="1"/>
</dbReference>
<proteinExistence type="predicted"/>
<sequence>MDRSNFSIQDHGEATLADPGAIRLPLVSFVLTRQPGDDFARVIEAMRMQTYPRFEAILVDAGATASSRTTLEHLIDGDPRFKTVSVDTDPGPFGRASLGLAAAEGEFVTFLDATELPVPSFTAVHIQAHLASRHNIAFTASSISMDEPARGGLPHASLASGSAAAWLQPATPVLRLSCLDDDVFADLASRTTLLEPARLGWSASPDAAQMYRRFIIDLLDPGAGASTEQPSSPTALYAPLCQLLGGSAGIGMPLSRRLPGAVPEPTDEGVAGGTVADDRLRLRVWAANGSDFARRIGAQRYWDGLTLLLGGLPPGSGEVPSPSQIAERTDGLLPLLVRAFGERRAIHRLDSQLPRPAVLAILRKHHGAGLPLRVHFALHTTVLRQMNERLRQHLRARKAKRRQS</sequence>
<evidence type="ECO:0000259" key="1">
    <source>
        <dbReference type="Pfam" id="PF00535"/>
    </source>
</evidence>
<dbReference type="SUPFAM" id="SSF53448">
    <property type="entry name" value="Nucleotide-diphospho-sugar transferases"/>
    <property type="match status" value="1"/>
</dbReference>
<evidence type="ECO:0000313" key="2">
    <source>
        <dbReference type="EMBL" id="MET4633785.1"/>
    </source>
</evidence>
<dbReference type="EMBL" id="JBEPSM010000001">
    <property type="protein sequence ID" value="MET4633785.1"/>
    <property type="molecule type" value="Genomic_DNA"/>
</dbReference>
<comment type="caution">
    <text evidence="2">The sequence shown here is derived from an EMBL/GenBank/DDBJ whole genome shotgun (WGS) entry which is preliminary data.</text>
</comment>
<dbReference type="CDD" id="cd00761">
    <property type="entry name" value="Glyco_tranf_GTA_type"/>
    <property type="match status" value="1"/>
</dbReference>
<gene>
    <name evidence="2" type="ORF">ABIE08_001698</name>
</gene>